<dbReference type="InterPro" id="IPR013727">
    <property type="entry name" value="2CSK_N"/>
</dbReference>
<keyword evidence="12 13" id="KW-0472">Membrane</keyword>
<evidence type="ECO:0000313" key="16">
    <source>
        <dbReference type="EMBL" id="MBK4734969.1"/>
    </source>
</evidence>
<evidence type="ECO:0000313" key="17">
    <source>
        <dbReference type="Proteomes" id="UP000622890"/>
    </source>
</evidence>
<evidence type="ECO:0000256" key="1">
    <source>
        <dbReference type="ARBA" id="ARBA00000085"/>
    </source>
</evidence>
<dbReference type="Gene3D" id="1.10.287.130">
    <property type="match status" value="1"/>
</dbReference>
<dbReference type="InterPro" id="IPR003661">
    <property type="entry name" value="HisK_dim/P_dom"/>
</dbReference>
<keyword evidence="5" id="KW-0808">Transferase</keyword>
<dbReference type="SUPFAM" id="SSF47384">
    <property type="entry name" value="Homodimeric domain of signal transducing histidine kinase"/>
    <property type="match status" value="1"/>
</dbReference>
<feature type="transmembrane region" description="Helical" evidence="13">
    <location>
        <begin position="146"/>
        <end position="169"/>
    </location>
</feature>
<dbReference type="AlphaFoldDB" id="A0A934SYE0"/>
<keyword evidence="11" id="KW-0902">Two-component regulatory system</keyword>
<dbReference type="SUPFAM" id="SSF55874">
    <property type="entry name" value="ATPase domain of HSP90 chaperone/DNA topoisomerase II/histidine kinase"/>
    <property type="match status" value="1"/>
</dbReference>
<dbReference type="Proteomes" id="UP000622890">
    <property type="component" value="Unassembled WGS sequence"/>
</dbReference>
<evidence type="ECO:0000256" key="11">
    <source>
        <dbReference type="ARBA" id="ARBA00023012"/>
    </source>
</evidence>
<evidence type="ECO:0000256" key="7">
    <source>
        <dbReference type="ARBA" id="ARBA00022741"/>
    </source>
</evidence>
<comment type="catalytic activity">
    <reaction evidence="1">
        <text>ATP + protein L-histidine = ADP + protein N-phospho-L-histidine.</text>
        <dbReference type="EC" id="2.7.13.3"/>
    </reaction>
</comment>
<dbReference type="InterPro" id="IPR004358">
    <property type="entry name" value="Sig_transdc_His_kin-like_C"/>
</dbReference>
<comment type="caution">
    <text evidence="16">The sequence shown here is derived from an EMBL/GenBank/DDBJ whole genome shotgun (WGS) entry which is preliminary data.</text>
</comment>
<reference evidence="16" key="1">
    <citation type="submission" date="2021-01" db="EMBL/GenBank/DDBJ databases">
        <title>Genome sequence of strain Noviherbaspirillum sp. DKR-6.</title>
        <authorList>
            <person name="Chaudhary D.K."/>
        </authorList>
    </citation>
    <scope>NUCLEOTIDE SEQUENCE</scope>
    <source>
        <strain evidence="16">DKR-6</strain>
    </source>
</reference>
<dbReference type="PRINTS" id="PR00344">
    <property type="entry name" value="BCTRLSENSOR"/>
</dbReference>
<evidence type="ECO:0000256" key="10">
    <source>
        <dbReference type="ARBA" id="ARBA00022989"/>
    </source>
</evidence>
<dbReference type="EMBL" id="JAEPBG010000003">
    <property type="protein sequence ID" value="MBK4734969.1"/>
    <property type="molecule type" value="Genomic_DNA"/>
</dbReference>
<comment type="subcellular location">
    <subcellularLocation>
        <location evidence="2">Membrane</location>
        <topology evidence="2">Multi-pass membrane protein</topology>
    </subcellularLocation>
</comment>
<organism evidence="16 17">
    <name type="scientific">Noviherbaspirillum pedocola</name>
    <dbReference type="NCBI Taxonomy" id="2801341"/>
    <lineage>
        <taxon>Bacteria</taxon>
        <taxon>Pseudomonadati</taxon>
        <taxon>Pseudomonadota</taxon>
        <taxon>Betaproteobacteria</taxon>
        <taxon>Burkholderiales</taxon>
        <taxon>Oxalobacteraceae</taxon>
        <taxon>Noviherbaspirillum</taxon>
    </lineage>
</organism>
<dbReference type="Pfam" id="PF00512">
    <property type="entry name" value="HisKA"/>
    <property type="match status" value="1"/>
</dbReference>
<evidence type="ECO:0000256" key="9">
    <source>
        <dbReference type="ARBA" id="ARBA00022840"/>
    </source>
</evidence>
<evidence type="ECO:0000256" key="12">
    <source>
        <dbReference type="ARBA" id="ARBA00023136"/>
    </source>
</evidence>
<dbReference type="InterPro" id="IPR003594">
    <property type="entry name" value="HATPase_dom"/>
</dbReference>
<dbReference type="PROSITE" id="PS50109">
    <property type="entry name" value="HIS_KIN"/>
    <property type="match status" value="1"/>
</dbReference>
<feature type="domain" description="Histidine kinase" evidence="14">
    <location>
        <begin position="230"/>
        <end position="438"/>
    </location>
</feature>
<dbReference type="PANTHER" id="PTHR45436">
    <property type="entry name" value="SENSOR HISTIDINE KINASE YKOH"/>
    <property type="match status" value="1"/>
</dbReference>
<keyword evidence="10 13" id="KW-1133">Transmembrane helix</keyword>
<dbReference type="InterPro" id="IPR003660">
    <property type="entry name" value="HAMP_dom"/>
</dbReference>
<dbReference type="Gene3D" id="3.30.565.10">
    <property type="entry name" value="Histidine kinase-like ATPase, C-terminal domain"/>
    <property type="match status" value="1"/>
</dbReference>
<dbReference type="InterPro" id="IPR050428">
    <property type="entry name" value="TCS_sensor_his_kinase"/>
</dbReference>
<evidence type="ECO:0000256" key="13">
    <source>
        <dbReference type="SAM" id="Phobius"/>
    </source>
</evidence>
<dbReference type="CDD" id="cd00075">
    <property type="entry name" value="HATPase"/>
    <property type="match status" value="1"/>
</dbReference>
<dbReference type="GO" id="GO:0005524">
    <property type="term" value="F:ATP binding"/>
    <property type="evidence" value="ECO:0007669"/>
    <property type="project" value="UniProtKB-KW"/>
</dbReference>
<protein>
    <recommendedName>
        <fullName evidence="3">histidine kinase</fullName>
        <ecNumber evidence="3">2.7.13.3</ecNumber>
    </recommendedName>
</protein>
<keyword evidence="7" id="KW-0547">Nucleotide-binding</keyword>
<sequence>MSLRLRLLLSIGISMLVLWTAASVWLFVDLRGEFRATLDERLAASARMVAGLVSQLPEDRASSEPGDKQGLKLTIRQDVACEIRLLRGDLVARTGDGPVGLGEERTGYSTRTIQGEKWRTYTLQESGMRITTADRVERRQALLRDILLAAALPFLIAAAGSLLALWYGVRRGLAPLESIRKALARRQPGMQHPLPQARVPAELVPLVATMNALLERMEGAIERERSFTGNAAHELRTPLTAVKTHIQVARMQCHGDDATASLAQAEEGAMRLQHTLDQLLTLARVEGPFHFDTRQDTDARAAIRNAVQHLAQEDRERIRIDPEVASARLAVPSILVATALRNLLDNALRYSPANAVVLVSTTRTGNGLCFDVSDAGGGMSETERSHALQRFWRKGNGYGSGLGLSIVSAIAERYGGSFELHARPVGGTSARLTLPLAPQA</sequence>
<dbReference type="Pfam" id="PF02518">
    <property type="entry name" value="HATPase_c"/>
    <property type="match status" value="1"/>
</dbReference>
<dbReference type="Pfam" id="PF08521">
    <property type="entry name" value="2CSK_N"/>
    <property type="match status" value="1"/>
</dbReference>
<name>A0A934SYE0_9BURK</name>
<evidence type="ECO:0000256" key="3">
    <source>
        <dbReference type="ARBA" id="ARBA00012438"/>
    </source>
</evidence>
<keyword evidence="9" id="KW-0067">ATP-binding</keyword>
<dbReference type="GO" id="GO:0000155">
    <property type="term" value="F:phosphorelay sensor kinase activity"/>
    <property type="evidence" value="ECO:0007669"/>
    <property type="project" value="InterPro"/>
</dbReference>
<keyword evidence="6 13" id="KW-0812">Transmembrane</keyword>
<feature type="transmembrane region" description="Helical" evidence="13">
    <location>
        <begin position="6"/>
        <end position="28"/>
    </location>
</feature>
<evidence type="ECO:0000259" key="14">
    <source>
        <dbReference type="PROSITE" id="PS50109"/>
    </source>
</evidence>
<dbReference type="InterPro" id="IPR036890">
    <property type="entry name" value="HATPase_C_sf"/>
</dbReference>
<dbReference type="CDD" id="cd00082">
    <property type="entry name" value="HisKA"/>
    <property type="match status" value="1"/>
</dbReference>
<keyword evidence="4" id="KW-0597">Phosphoprotein</keyword>
<evidence type="ECO:0000256" key="2">
    <source>
        <dbReference type="ARBA" id="ARBA00004141"/>
    </source>
</evidence>
<dbReference type="InterPro" id="IPR036097">
    <property type="entry name" value="HisK_dim/P_sf"/>
</dbReference>
<dbReference type="SMART" id="SM00388">
    <property type="entry name" value="HisKA"/>
    <property type="match status" value="1"/>
</dbReference>
<evidence type="ECO:0000256" key="5">
    <source>
        <dbReference type="ARBA" id="ARBA00022679"/>
    </source>
</evidence>
<accession>A0A934SYE0</accession>
<dbReference type="EC" id="2.7.13.3" evidence="3"/>
<evidence type="ECO:0000256" key="8">
    <source>
        <dbReference type="ARBA" id="ARBA00022777"/>
    </source>
</evidence>
<evidence type="ECO:0000259" key="15">
    <source>
        <dbReference type="PROSITE" id="PS50885"/>
    </source>
</evidence>
<evidence type="ECO:0000256" key="4">
    <source>
        <dbReference type="ARBA" id="ARBA00022553"/>
    </source>
</evidence>
<dbReference type="GO" id="GO:0005886">
    <property type="term" value="C:plasma membrane"/>
    <property type="evidence" value="ECO:0007669"/>
    <property type="project" value="TreeGrafter"/>
</dbReference>
<proteinExistence type="predicted"/>
<dbReference type="SMART" id="SM00387">
    <property type="entry name" value="HATPase_c"/>
    <property type="match status" value="1"/>
</dbReference>
<dbReference type="PROSITE" id="PS50885">
    <property type="entry name" value="HAMP"/>
    <property type="match status" value="1"/>
</dbReference>
<gene>
    <name evidence="16" type="ORF">JJB74_10155</name>
</gene>
<dbReference type="PANTHER" id="PTHR45436:SF14">
    <property type="entry name" value="SENSOR PROTEIN QSEC"/>
    <property type="match status" value="1"/>
</dbReference>
<keyword evidence="17" id="KW-1185">Reference proteome</keyword>
<dbReference type="RefSeq" id="WP_200591735.1">
    <property type="nucleotide sequence ID" value="NZ_JAEPBG010000003.1"/>
</dbReference>
<dbReference type="InterPro" id="IPR005467">
    <property type="entry name" value="His_kinase_dom"/>
</dbReference>
<keyword evidence="8 16" id="KW-0418">Kinase</keyword>
<evidence type="ECO:0000256" key="6">
    <source>
        <dbReference type="ARBA" id="ARBA00022692"/>
    </source>
</evidence>
<feature type="domain" description="HAMP" evidence="15">
    <location>
        <begin position="170"/>
        <end position="222"/>
    </location>
</feature>